<dbReference type="PANTHER" id="PTHR30093:SF2">
    <property type="entry name" value="TYPE II SECRETION SYSTEM PROTEIN H"/>
    <property type="match status" value="1"/>
</dbReference>
<comment type="caution">
    <text evidence="2">The sequence shown here is derived from an EMBL/GenBank/DDBJ whole genome shotgun (WGS) entry which is preliminary data.</text>
</comment>
<feature type="domain" description="DUF1559" evidence="1">
    <location>
        <begin position="345"/>
        <end position="488"/>
    </location>
</feature>
<dbReference type="NCBIfam" id="TIGR04294">
    <property type="entry name" value="pre_pil_HX9DG"/>
    <property type="match status" value="1"/>
</dbReference>
<evidence type="ECO:0000313" key="3">
    <source>
        <dbReference type="Proteomes" id="UP000319908"/>
    </source>
</evidence>
<dbReference type="InterPro" id="IPR027558">
    <property type="entry name" value="Pre_pil_HX9DG_C"/>
</dbReference>
<dbReference type="PANTHER" id="PTHR30093">
    <property type="entry name" value="GENERAL SECRETION PATHWAY PROTEIN G"/>
    <property type="match status" value="1"/>
</dbReference>
<accession>A0A5C6BER3</accession>
<organism evidence="2 3">
    <name type="scientific">Allorhodopirellula heiligendammensis</name>
    <dbReference type="NCBI Taxonomy" id="2714739"/>
    <lineage>
        <taxon>Bacteria</taxon>
        <taxon>Pseudomonadati</taxon>
        <taxon>Planctomycetota</taxon>
        <taxon>Planctomycetia</taxon>
        <taxon>Pirellulales</taxon>
        <taxon>Pirellulaceae</taxon>
        <taxon>Allorhodopirellula</taxon>
    </lineage>
</organism>
<dbReference type="InterPro" id="IPR045584">
    <property type="entry name" value="Pilin-like"/>
</dbReference>
<gene>
    <name evidence="2" type="ORF">Poly21_55140</name>
</gene>
<dbReference type="AlphaFoldDB" id="A0A5C6BER3"/>
<reference evidence="2 3" key="1">
    <citation type="journal article" date="2020" name="Antonie Van Leeuwenhoek">
        <title>Rhodopirellula heiligendammensis sp. nov., Rhodopirellula pilleata sp. nov., and Rhodopirellula solitaria sp. nov. isolated from natural or artificial marine surfaces in Northern Germany and California, USA, and emended description of the genus Rhodopirellula.</title>
        <authorList>
            <person name="Kallscheuer N."/>
            <person name="Wiegand S."/>
            <person name="Jogler M."/>
            <person name="Boedeker C."/>
            <person name="Peeters S.H."/>
            <person name="Rast P."/>
            <person name="Heuer A."/>
            <person name="Jetten M.S.M."/>
            <person name="Rohde M."/>
            <person name="Jogler C."/>
        </authorList>
    </citation>
    <scope>NUCLEOTIDE SEQUENCE [LARGE SCALE GENOMIC DNA]</scope>
    <source>
        <strain evidence="2 3">Poly21</strain>
    </source>
</reference>
<protein>
    <recommendedName>
        <fullName evidence="1">DUF1559 domain-containing protein</fullName>
    </recommendedName>
</protein>
<proteinExistence type="predicted"/>
<dbReference type="Proteomes" id="UP000319908">
    <property type="component" value="Unassembled WGS sequence"/>
</dbReference>
<feature type="domain" description="DUF1559" evidence="1">
    <location>
        <begin position="494"/>
        <end position="531"/>
    </location>
</feature>
<dbReference type="EMBL" id="SJPU01000008">
    <property type="protein sequence ID" value="TWU09769.1"/>
    <property type="molecule type" value="Genomic_DNA"/>
</dbReference>
<name>A0A5C6BER3_9BACT</name>
<keyword evidence="3" id="KW-1185">Reference proteome</keyword>
<evidence type="ECO:0000313" key="2">
    <source>
        <dbReference type="EMBL" id="TWU09769.1"/>
    </source>
</evidence>
<dbReference type="SUPFAM" id="SSF54523">
    <property type="entry name" value="Pili subunits"/>
    <property type="match status" value="1"/>
</dbReference>
<dbReference type="Pfam" id="PF07596">
    <property type="entry name" value="SBP_bac_10"/>
    <property type="match status" value="2"/>
</dbReference>
<sequence length="549" mass="59736">MRQFPTPILLLLFSLWVTGPIDDASMQSAWADEAAVDPVTRYIPDDAMAAIIVTPSEWLNSPMLEMFPLEIMRVQMTEQFGIDPFDIGEIRTIVSLDPTTMQPAFGSITKLTGEIDFAKVRAAIDARDDMVQVDGHETYPMNGPPGTVIAMIDDETLYAGTANLLPRMLNAKNGSGKLPSLLRTMNSDSGVKIAILTEQVRPMIGPVAMQNAHHLAPDLQALAEIPGLIDAIKVEVGLLDSTGRLRVALIGTDEVAAQRIQSILIDSMSAARSLGIAEMNRSLAGSGESPAMREATNAYANRIADMVMESLQPQLDGDEVAIETQSQASFATTGVLVGLLLPAVQAARTAARRMSMSNNMKQVGLALHNYHSAFRQLPPSAITDEDGKPLLSWRVAILPFIEEQALYQQFRLDEPWDSEHNLPLSKQLPAVYSAPNTQTPPGTTVMQAVVGDDIGLRPLEKTSFRDFLDGLSNSILVMQVDPDAAVIWSKPEDLEIDMDNPMEHLGNAERGGFHVLMGDGAVRFMTDSVDVDLLKKLLTRAGKEVVNFP</sequence>
<evidence type="ECO:0000259" key="1">
    <source>
        <dbReference type="Pfam" id="PF07596"/>
    </source>
</evidence>
<dbReference type="InterPro" id="IPR011453">
    <property type="entry name" value="DUF1559"/>
</dbReference>